<name>A0A327NUF5_9BACT</name>
<comment type="caution">
    <text evidence="2">The sequence shown here is derived from an EMBL/GenBank/DDBJ whole genome shotgun (WGS) entry which is preliminary data.</text>
</comment>
<keyword evidence="3" id="KW-1185">Reference proteome</keyword>
<proteinExistence type="predicted"/>
<organism evidence="2 3">
    <name type="scientific">Spirosoma telluris</name>
    <dbReference type="NCBI Taxonomy" id="2183553"/>
    <lineage>
        <taxon>Bacteria</taxon>
        <taxon>Pseudomonadati</taxon>
        <taxon>Bacteroidota</taxon>
        <taxon>Cytophagia</taxon>
        <taxon>Cytophagales</taxon>
        <taxon>Cytophagaceae</taxon>
        <taxon>Spirosoma</taxon>
    </lineage>
</organism>
<accession>A0A327NUF5</accession>
<dbReference type="AlphaFoldDB" id="A0A327NUF5"/>
<sequence>MSQDAALGIAVVTVSGVYSVTVTNMATGCSSTTTTTVSSNTVVPTVSITPSSTTLTCQSPLVTLTANGTGALRWNTTETTSTIAVSMAKTYSVTLTDANGCTAVATQIIDSNTTPPIASILTPASSTLTCTTTSISLTATGGGTYYWEDNSTSAVRTVSTAGTYSVTLTGANGCTATISSTVSADQSAPSLSITPSSLTLICSTPSVTLTANGVGTLLWSTTATSSQITVNIAGTYSVTLTAASGCTATTSVTILSDQQAPSVSIMASNTTLTCAITSVTLTATGGGTYRWEDNSTNAIRMVSASGTYSVTVTGANGCSATATTTISSNTVLSIAAGASLPMANVGVVISLTASGATTYQWTAPATASFTTPATSSGVLASLNTAGVQTFTVVATTGACSQSALVSVTALAGPDLSPLISLPDANFAVVDSKGLLIQLQEVNGSVASGNIIITLTVPTGYSVSFDNTLTSFDVSGGSRVMVANSKWHVSNTVSNRQLSLTINGGESVGPTAR</sequence>
<reference evidence="2 3" key="1">
    <citation type="submission" date="2018-06" db="EMBL/GenBank/DDBJ databases">
        <title>Spirosoma sp. HMF3257 Genome sequencing and assembly.</title>
        <authorList>
            <person name="Kang H."/>
            <person name="Cha I."/>
            <person name="Kim H."/>
            <person name="Kang J."/>
            <person name="Joh K."/>
        </authorList>
    </citation>
    <scope>NUCLEOTIDE SEQUENCE [LARGE SCALE GENOMIC DNA]</scope>
    <source>
        <strain evidence="2 3">HMF3257</strain>
    </source>
</reference>
<evidence type="ECO:0000313" key="2">
    <source>
        <dbReference type="EMBL" id="RAI77484.1"/>
    </source>
</evidence>
<gene>
    <name evidence="2" type="ORF">HMF3257_30865</name>
</gene>
<feature type="domain" description="Ig-like" evidence="1">
    <location>
        <begin position="250"/>
        <end position="333"/>
    </location>
</feature>
<feature type="domain" description="Ig-like" evidence="1">
    <location>
        <begin position="115"/>
        <end position="192"/>
    </location>
</feature>
<evidence type="ECO:0000259" key="1">
    <source>
        <dbReference type="PROSITE" id="PS50835"/>
    </source>
</evidence>
<dbReference type="Proteomes" id="UP000249016">
    <property type="component" value="Unassembled WGS sequence"/>
</dbReference>
<dbReference type="EMBL" id="QLII01000001">
    <property type="protein sequence ID" value="RAI77484.1"/>
    <property type="molecule type" value="Genomic_DNA"/>
</dbReference>
<evidence type="ECO:0000313" key="3">
    <source>
        <dbReference type="Proteomes" id="UP000249016"/>
    </source>
</evidence>
<protein>
    <recommendedName>
        <fullName evidence="1">Ig-like domain-containing protein</fullName>
    </recommendedName>
</protein>
<dbReference type="PROSITE" id="PS50835">
    <property type="entry name" value="IG_LIKE"/>
    <property type="match status" value="2"/>
</dbReference>
<dbReference type="InterPro" id="IPR007110">
    <property type="entry name" value="Ig-like_dom"/>
</dbReference>